<dbReference type="Proteomes" id="UP000323082">
    <property type="component" value="Unassembled WGS sequence"/>
</dbReference>
<evidence type="ECO:0008006" key="5">
    <source>
        <dbReference type="Google" id="ProtNLM"/>
    </source>
</evidence>
<dbReference type="PROSITE" id="PS51257">
    <property type="entry name" value="PROKAR_LIPOPROTEIN"/>
    <property type="match status" value="1"/>
</dbReference>
<evidence type="ECO:0000313" key="2">
    <source>
        <dbReference type="EMBL" id="MBB6329592.1"/>
    </source>
</evidence>
<evidence type="ECO:0000313" key="4">
    <source>
        <dbReference type="Proteomes" id="UP000587367"/>
    </source>
</evidence>
<organism evidence="1 3">
    <name type="scientific">Chryseobacterium sediminis</name>
    <dbReference type="NCBI Taxonomy" id="1679494"/>
    <lineage>
        <taxon>Bacteria</taxon>
        <taxon>Pseudomonadati</taxon>
        <taxon>Bacteroidota</taxon>
        <taxon>Flavobacteriia</taxon>
        <taxon>Flavobacteriales</taxon>
        <taxon>Weeksellaceae</taxon>
        <taxon>Chryseobacterium group</taxon>
        <taxon>Chryseobacterium</taxon>
    </lineage>
</organism>
<evidence type="ECO:0000313" key="1">
    <source>
        <dbReference type="EMBL" id="KAA2220655.1"/>
    </source>
</evidence>
<evidence type="ECO:0000313" key="3">
    <source>
        <dbReference type="Proteomes" id="UP000323082"/>
    </source>
</evidence>
<dbReference type="Proteomes" id="UP000587367">
    <property type="component" value="Unassembled WGS sequence"/>
</dbReference>
<dbReference type="EMBL" id="VUNZ01000003">
    <property type="protein sequence ID" value="KAA2220655.1"/>
    <property type="molecule type" value="Genomic_DNA"/>
</dbReference>
<gene>
    <name evidence="1" type="ORF">FW780_17430</name>
    <name evidence="2" type="ORF">HNP24_000542</name>
</gene>
<dbReference type="EMBL" id="JACHKS010000001">
    <property type="protein sequence ID" value="MBB6329592.1"/>
    <property type="molecule type" value="Genomic_DNA"/>
</dbReference>
<reference evidence="2 4" key="3">
    <citation type="submission" date="2020-08" db="EMBL/GenBank/DDBJ databases">
        <title>Functional genomics of gut bacteria from endangered species of beetles.</title>
        <authorList>
            <person name="Carlos-Shanley C."/>
        </authorList>
    </citation>
    <scope>NUCLEOTIDE SEQUENCE [LARGE SCALE GENOMIC DNA]</scope>
    <source>
        <strain evidence="2 4">S00068</strain>
    </source>
</reference>
<reference evidence="1" key="2">
    <citation type="submission" date="2019-08" db="EMBL/GenBank/DDBJ databases">
        <authorList>
            <person name="Im W.-T."/>
        </authorList>
    </citation>
    <scope>NUCLEOTIDE SEQUENCE</scope>
    <source>
        <strain evidence="1">IMT-174</strain>
    </source>
</reference>
<keyword evidence="4" id="KW-1185">Reference proteome</keyword>
<dbReference type="AlphaFoldDB" id="A0A5B2U3C8"/>
<dbReference type="RefSeq" id="WP_149834938.1">
    <property type="nucleotide sequence ID" value="NZ_JACHKS010000001.1"/>
</dbReference>
<name>A0A5B2U3C8_9FLAO</name>
<reference evidence="1 3" key="1">
    <citation type="journal article" date="2015" name="Int. J. Syst. Evol. Microbiol.">
        <title>Chryseobacterium sediminis sp. nov., isolated from a river sediment.</title>
        <authorList>
            <person name="Kampfer P."/>
            <person name="Busse H.J."/>
            <person name="McInroy J.A."/>
            <person name="Glaeser S.P."/>
        </authorList>
    </citation>
    <scope>NUCLEOTIDE SEQUENCE [LARGE SCALE GENOMIC DNA]</scope>
    <source>
        <strain evidence="1 3">IMT-174</strain>
    </source>
</reference>
<sequence>MKSLVLLILLLFILSCGKVNCVEYTKMLSKEECIIVVEIPPTSSVWFEVKGYDPATQKPKICKTNNRWWNLYWNEIETGDTIVKKKGELTFNIHKKDSIITHFWKCYED</sequence>
<accession>A0A5B2U3C8</accession>
<comment type="caution">
    <text evidence="1">The sequence shown here is derived from an EMBL/GenBank/DDBJ whole genome shotgun (WGS) entry which is preliminary data.</text>
</comment>
<protein>
    <recommendedName>
        <fullName evidence="5">Lipoprotein</fullName>
    </recommendedName>
</protein>
<proteinExistence type="predicted"/>
<dbReference type="OrthoDB" id="1259728at2"/>